<dbReference type="PANTHER" id="PTHR43597:SF5">
    <property type="entry name" value="SUFE-LIKE PROTEIN 2, CHLOROPLASTIC"/>
    <property type="match status" value="1"/>
</dbReference>
<dbReference type="Pfam" id="PF02657">
    <property type="entry name" value="SufE"/>
    <property type="match status" value="1"/>
</dbReference>
<protein>
    <submittedName>
        <fullName evidence="4">Cysteine desulfurase CsdA-CsdE, sulfur acceptor protein CsdE</fullName>
    </submittedName>
</protein>
<dbReference type="SUPFAM" id="SSF82649">
    <property type="entry name" value="SufE/NifU"/>
    <property type="match status" value="1"/>
</dbReference>
<feature type="domain" description="Fe-S metabolism associated" evidence="3">
    <location>
        <begin position="20"/>
        <end position="139"/>
    </location>
</feature>
<dbReference type="RefSeq" id="WP_096619481.1">
    <property type="nucleotide sequence ID" value="NZ_CP020660.1"/>
</dbReference>
<accession>A0A291BAI5</accession>
<proteinExistence type="inferred from homology"/>
<gene>
    <name evidence="4" type="ORF">BTN50_1530</name>
</gene>
<evidence type="ECO:0000256" key="2">
    <source>
        <dbReference type="PIRSR" id="PIRSR617763-1"/>
    </source>
</evidence>
<dbReference type="InterPro" id="IPR017763">
    <property type="entry name" value="Cysteine_desulfurase_CsdE"/>
</dbReference>
<name>A0A291BAI5_9GAMM</name>
<organism evidence="4 5">
    <name type="scientific">Candidatus Enterovibrio altilux</name>
    <dbReference type="NCBI Taxonomy" id="1927128"/>
    <lineage>
        <taxon>Bacteria</taxon>
        <taxon>Pseudomonadati</taxon>
        <taxon>Pseudomonadota</taxon>
        <taxon>Gammaproteobacteria</taxon>
        <taxon>Vibrionales</taxon>
        <taxon>Vibrionaceae</taxon>
        <taxon>Enterovibrio</taxon>
    </lineage>
</organism>
<sequence length="140" mass="16099">MHTLPAHPFGTDITSNYILKKMAACRSWEDKYRLIIQLGKKIPPWNSTLKHESIPILGCESKVWLAWQNIDGYYYFAADSDAKIIKGLLALILALIEGKTRDHLKNINFESYFEVMNLLNHISQSRSTGLRSIIEHVKKI</sequence>
<evidence type="ECO:0000259" key="3">
    <source>
        <dbReference type="Pfam" id="PF02657"/>
    </source>
</evidence>
<evidence type="ECO:0000256" key="1">
    <source>
        <dbReference type="ARBA" id="ARBA00010282"/>
    </source>
</evidence>
<dbReference type="Proteomes" id="UP000218160">
    <property type="component" value="Chromosome 1"/>
</dbReference>
<dbReference type="AlphaFoldDB" id="A0A291BAI5"/>
<dbReference type="Gene3D" id="3.90.1010.10">
    <property type="match status" value="1"/>
</dbReference>
<evidence type="ECO:0000313" key="4">
    <source>
        <dbReference type="EMBL" id="ATF10003.1"/>
    </source>
</evidence>
<dbReference type="EMBL" id="CP020660">
    <property type="protein sequence ID" value="ATF10003.1"/>
    <property type="molecule type" value="Genomic_DNA"/>
</dbReference>
<dbReference type="InterPro" id="IPR003808">
    <property type="entry name" value="Fe-S_metab-assoc_dom"/>
</dbReference>
<dbReference type="NCBIfam" id="TIGR03391">
    <property type="entry name" value="FeS_syn_CsdE"/>
    <property type="match status" value="1"/>
</dbReference>
<dbReference type="OrthoDB" id="9799320at2"/>
<comment type="similarity">
    <text evidence="1">Belongs to the SufE family.</text>
</comment>
<dbReference type="PANTHER" id="PTHR43597">
    <property type="entry name" value="SULFUR ACCEPTOR PROTEIN CSDE"/>
    <property type="match status" value="1"/>
</dbReference>
<reference evidence="5" key="1">
    <citation type="submission" date="2017-04" db="EMBL/GenBank/DDBJ databases">
        <title>Genome evolution of the luminous symbionts of deep sea anglerfish.</title>
        <authorList>
            <person name="Hendry T.A."/>
        </authorList>
    </citation>
    <scope>NUCLEOTIDE SEQUENCE [LARGE SCALE GENOMIC DNA]</scope>
</reference>
<feature type="active site" description="Cysteine persulfide intermediate" evidence="2">
    <location>
        <position position="59"/>
    </location>
</feature>
<keyword evidence="5" id="KW-1185">Reference proteome</keyword>
<evidence type="ECO:0000313" key="5">
    <source>
        <dbReference type="Proteomes" id="UP000218160"/>
    </source>
</evidence>
<dbReference type="KEGG" id="elux:BTN50_1530"/>